<dbReference type="InterPro" id="IPR002168">
    <property type="entry name" value="Lipase_GDXG_HIS_AS"/>
</dbReference>
<proteinExistence type="inferred from homology"/>
<evidence type="ECO:0000256" key="2">
    <source>
        <dbReference type="ARBA" id="ARBA00022801"/>
    </source>
</evidence>
<reference evidence="5 6" key="1">
    <citation type="journal article" date="2016" name="Sci. Rep.">
        <title>Draft genome sequencing and secretome analysis of fungal phytopathogen Ascochyta rabiei provides insight into the necrotrophic effector repertoire.</title>
        <authorList>
            <person name="Verma S."/>
            <person name="Gazara R.K."/>
            <person name="Nizam S."/>
            <person name="Parween S."/>
            <person name="Chattopadhyay D."/>
            <person name="Verma P.K."/>
        </authorList>
    </citation>
    <scope>NUCLEOTIDE SEQUENCE [LARGE SCALE GENOMIC DNA]</scope>
    <source>
        <strain evidence="5 6">ArDII</strain>
    </source>
</reference>
<feature type="region of interest" description="Disordered" evidence="3">
    <location>
        <begin position="42"/>
        <end position="62"/>
    </location>
</feature>
<dbReference type="SUPFAM" id="SSF53474">
    <property type="entry name" value="alpha/beta-Hydrolases"/>
    <property type="match status" value="1"/>
</dbReference>
<gene>
    <name evidence="5" type="ORF">ST47_g1171</name>
</gene>
<evidence type="ECO:0000256" key="3">
    <source>
        <dbReference type="SAM" id="MobiDB-lite"/>
    </source>
</evidence>
<dbReference type="InterPro" id="IPR013094">
    <property type="entry name" value="AB_hydrolase_3"/>
</dbReference>
<feature type="region of interest" description="Disordered" evidence="3">
    <location>
        <begin position="76"/>
        <end position="99"/>
    </location>
</feature>
<dbReference type="InterPro" id="IPR029058">
    <property type="entry name" value="AB_hydrolase_fold"/>
</dbReference>
<dbReference type="Pfam" id="PF07859">
    <property type="entry name" value="Abhydrolase_3"/>
    <property type="match status" value="1"/>
</dbReference>
<comment type="caution">
    <text evidence="5">The sequence shown here is derived from an EMBL/GenBank/DDBJ whole genome shotgun (WGS) entry which is preliminary data.</text>
</comment>
<keyword evidence="6" id="KW-1185">Reference proteome</keyword>
<dbReference type="AlphaFoldDB" id="A0A163L765"/>
<dbReference type="FunFam" id="3.40.50.1820:FF:000089">
    <property type="entry name" value="Alpha/beta hydrolase"/>
    <property type="match status" value="1"/>
</dbReference>
<feature type="region of interest" description="Disordered" evidence="3">
    <location>
        <begin position="1"/>
        <end position="29"/>
    </location>
</feature>
<protein>
    <recommendedName>
        <fullName evidence="4">Alpha/beta hydrolase fold-3 domain-containing protein</fullName>
    </recommendedName>
</protein>
<dbReference type="PROSITE" id="PS01173">
    <property type="entry name" value="LIPASE_GDXG_HIS"/>
    <property type="match status" value="1"/>
</dbReference>
<dbReference type="PANTHER" id="PTHR48081:SF8">
    <property type="entry name" value="ALPHA_BETA HYDROLASE FOLD-3 DOMAIN-CONTAINING PROTEIN-RELATED"/>
    <property type="match status" value="1"/>
</dbReference>
<dbReference type="Gene3D" id="3.40.50.1820">
    <property type="entry name" value="alpha/beta hydrolase"/>
    <property type="match status" value="1"/>
</dbReference>
<evidence type="ECO:0000259" key="4">
    <source>
        <dbReference type="Pfam" id="PF07859"/>
    </source>
</evidence>
<comment type="similarity">
    <text evidence="1">Belongs to the 'GDXG' lipolytic enzyme family.</text>
</comment>
<organism evidence="5 6">
    <name type="scientific">Didymella rabiei</name>
    <name type="common">Chickpea ascochyta blight fungus</name>
    <name type="synonym">Mycosphaerella rabiei</name>
    <dbReference type="NCBI Taxonomy" id="5454"/>
    <lineage>
        <taxon>Eukaryota</taxon>
        <taxon>Fungi</taxon>
        <taxon>Dikarya</taxon>
        <taxon>Ascomycota</taxon>
        <taxon>Pezizomycotina</taxon>
        <taxon>Dothideomycetes</taxon>
        <taxon>Pleosporomycetidae</taxon>
        <taxon>Pleosporales</taxon>
        <taxon>Pleosporineae</taxon>
        <taxon>Didymellaceae</taxon>
        <taxon>Ascochyta</taxon>
    </lineage>
</organism>
<name>A0A163L765_DIDRA</name>
<dbReference type="InterPro" id="IPR050300">
    <property type="entry name" value="GDXG_lipolytic_enzyme"/>
</dbReference>
<dbReference type="STRING" id="5454.A0A163L765"/>
<evidence type="ECO:0000313" key="6">
    <source>
        <dbReference type="Proteomes" id="UP000076837"/>
    </source>
</evidence>
<evidence type="ECO:0000313" key="5">
    <source>
        <dbReference type="EMBL" id="KZM27555.1"/>
    </source>
</evidence>
<dbReference type="Proteomes" id="UP000076837">
    <property type="component" value="Unassembled WGS sequence"/>
</dbReference>
<dbReference type="GO" id="GO:0016787">
    <property type="term" value="F:hydrolase activity"/>
    <property type="evidence" value="ECO:0007669"/>
    <property type="project" value="UniProtKB-KW"/>
</dbReference>
<accession>A0A163L765</accession>
<feature type="domain" description="Alpha/beta hydrolase fold-3" evidence="4">
    <location>
        <begin position="319"/>
        <end position="525"/>
    </location>
</feature>
<dbReference type="EMBL" id="JYNV01000060">
    <property type="protein sequence ID" value="KZM27555.1"/>
    <property type="molecule type" value="Genomic_DNA"/>
</dbReference>
<feature type="compositionally biased region" description="Polar residues" evidence="3">
    <location>
        <begin position="86"/>
        <end position="96"/>
    </location>
</feature>
<dbReference type="PANTHER" id="PTHR48081">
    <property type="entry name" value="AB HYDROLASE SUPERFAMILY PROTEIN C4A8.06C"/>
    <property type="match status" value="1"/>
</dbReference>
<sequence>MIEGAHQKLWSGDARRRVSGHQSVTRRDHSCVGNKVSAVAVGMPMSGNRHDPTGNVQRTTGRKGLCPRQFRTFQRADSDHVAKPFRSTSPPQQQRNSGRRQLLQILPLRMRHFQRIHQDRNLEPSHDVRDPTDVIDVRVSDENCPNIPELVTDLFDRAFDVGAVGRISAVDQGQIGPLFDQDPIGVTAPNQILRHVSESVKQASSRSIRDRAEASLVAAAFALPSAVKRRITGPPVVIEGNTLDADAHLLLTLAKTRPLPSHSTDPQSLAAARANLTRTAIMMGGRPTPVHTEEISVSGADGPLRARLYVPTADTGALLVYFHGGGWVQGSIESHDAPCRLLAETSGARVISVDYRLSPEFAFPTPVHDAYAAYLDIVDRADEFCADPTRIAVGGDSAGGHLSATVALRARDDGKTPPAAQLLIYPATDFHEKAPSRTTFGEGFFLTEANMNFYESSFLGSNADRLDPMVSPLRAPDAAGLPPAIVITAGFDPLRDEGEAYAARLRDNGVHVTDRRYRGFIHGFVNVLGPSVGSRTAVAEIGGMLRVLLTHPAKSPATYPPADQPAAQG</sequence>
<evidence type="ECO:0000256" key="1">
    <source>
        <dbReference type="ARBA" id="ARBA00010515"/>
    </source>
</evidence>
<keyword evidence="2" id="KW-0378">Hydrolase</keyword>